<reference evidence="4" key="1">
    <citation type="submission" date="2007-12" db="EMBL/GenBank/DDBJ databases">
        <title>Annotation of Entamoeba dispar SAW760.</title>
        <authorList>
            <person name="Lorenzi H."/>
            <person name="Inman J."/>
            <person name="Schobel S."/>
            <person name="Amedeo P."/>
            <person name="Caler E."/>
        </authorList>
    </citation>
    <scope>NUCLEOTIDE SEQUENCE [LARGE SCALE GENOMIC DNA]</scope>
    <source>
        <strain evidence="4">ATCC PRA-260 / SAW760</strain>
    </source>
</reference>
<dbReference type="OMA" id="KMKYSLI"/>
<dbReference type="GeneID" id="5881514"/>
<evidence type="ECO:0000313" key="3">
    <source>
        <dbReference type="EMBL" id="EDR27243.1"/>
    </source>
</evidence>
<dbReference type="Gene3D" id="3.60.21.10">
    <property type="match status" value="1"/>
</dbReference>
<keyword evidence="1 3" id="KW-0378">Hydrolase</keyword>
<dbReference type="Proteomes" id="UP000008076">
    <property type="component" value="Unassembled WGS sequence"/>
</dbReference>
<dbReference type="PROSITE" id="PS00125">
    <property type="entry name" value="SER_THR_PHOSPHATASE"/>
    <property type="match status" value="1"/>
</dbReference>
<proteinExistence type="inferred from homology"/>
<accession>B0EE08</accession>
<protein>
    <recommendedName>
        <fullName evidence="1">Serine/threonine-protein phosphatase</fullName>
        <ecNumber evidence="1">3.1.3.16</ecNumber>
    </recommendedName>
</protein>
<dbReference type="InterPro" id="IPR043360">
    <property type="entry name" value="PP2B"/>
</dbReference>
<dbReference type="PANTHER" id="PTHR45673">
    <property type="entry name" value="SERINE/THREONINE-PROTEIN PHOSPHATASE 2B CATALYTIC SUBUNIT 1-RELATED"/>
    <property type="match status" value="1"/>
</dbReference>
<evidence type="ECO:0000313" key="4">
    <source>
        <dbReference type="Proteomes" id="UP000008076"/>
    </source>
</evidence>
<gene>
    <name evidence="3" type="ORF">EDI_101740</name>
</gene>
<dbReference type="OrthoDB" id="28833at2759"/>
<dbReference type="Pfam" id="PF00149">
    <property type="entry name" value="Metallophos"/>
    <property type="match status" value="1"/>
</dbReference>
<evidence type="ECO:0000259" key="2">
    <source>
        <dbReference type="PROSITE" id="PS00125"/>
    </source>
</evidence>
<dbReference type="AlphaFoldDB" id="B0EE08"/>
<dbReference type="InterPro" id="IPR004843">
    <property type="entry name" value="Calcineurin-like_PHP"/>
</dbReference>
<name>B0EE08_ENTDS</name>
<dbReference type="EMBL" id="DS548886">
    <property type="protein sequence ID" value="EDR27243.1"/>
    <property type="molecule type" value="Genomic_DNA"/>
</dbReference>
<dbReference type="SUPFAM" id="SSF56300">
    <property type="entry name" value="Metallo-dependent phosphatases"/>
    <property type="match status" value="1"/>
</dbReference>
<dbReference type="eggNOG" id="KOG0375">
    <property type="taxonomic scope" value="Eukaryota"/>
</dbReference>
<dbReference type="RefSeq" id="XP_001736517.1">
    <property type="nucleotide sequence ID" value="XM_001736465.1"/>
</dbReference>
<dbReference type="EC" id="3.1.3.16" evidence="1"/>
<dbReference type="InterPro" id="IPR006186">
    <property type="entry name" value="Ser/Thr-sp_prot-phosphatase"/>
</dbReference>
<evidence type="ECO:0000256" key="1">
    <source>
        <dbReference type="RuleBase" id="RU004273"/>
    </source>
</evidence>
<comment type="similarity">
    <text evidence="1">Belongs to the PPP phosphatase family.</text>
</comment>
<comment type="catalytic activity">
    <reaction evidence="1">
        <text>O-phospho-L-threonyl-[protein] + H2O = L-threonyl-[protein] + phosphate</text>
        <dbReference type="Rhea" id="RHEA:47004"/>
        <dbReference type="Rhea" id="RHEA-COMP:11060"/>
        <dbReference type="Rhea" id="RHEA-COMP:11605"/>
        <dbReference type="ChEBI" id="CHEBI:15377"/>
        <dbReference type="ChEBI" id="CHEBI:30013"/>
        <dbReference type="ChEBI" id="CHEBI:43474"/>
        <dbReference type="ChEBI" id="CHEBI:61977"/>
        <dbReference type="EC" id="3.1.3.16"/>
    </reaction>
</comment>
<organism evidence="4">
    <name type="scientific">Entamoeba dispar (strain ATCC PRA-260 / SAW760)</name>
    <dbReference type="NCBI Taxonomy" id="370354"/>
    <lineage>
        <taxon>Eukaryota</taxon>
        <taxon>Amoebozoa</taxon>
        <taxon>Evosea</taxon>
        <taxon>Archamoebae</taxon>
        <taxon>Mastigamoebida</taxon>
        <taxon>Entamoebidae</taxon>
        <taxon>Entamoeba</taxon>
    </lineage>
</organism>
<dbReference type="PRINTS" id="PR00114">
    <property type="entry name" value="STPHPHTASE"/>
</dbReference>
<dbReference type="KEGG" id="edi:EDI_101740"/>
<sequence>MNYIISLPKTPTGLYDTKALQNQFMHGGIIKEEDVSRLIEESKCYFGLEENVVHVYDNTLIFGDYHGQYFDLITQMNDPFWKDRYSTSIYLGDYVDRGTMSCEVLITLLCMKVNNPSHVIMLRGNHESRNMTRAMGFMAECKMKYSLILYRQFCSLFDSLPLVCIVHRDIGDFFCCHGGISPDMTSINQINSIDRFHEPPLEGLFCDLLWADPISEKKFEEQPGFKRHYDAISFLPNNERNCSYYFGYKAIDEFLQNNNIIAVIRGHQCNREGVEMHFFGCDELEFPLCFTVFSASLYSLNNQSGTLLLSNEKIDIGRYNQPDCLNQYNPILPNPILFSVIKVMESIEDIMYQLIPFVFNEENSEHEETDRIQENQIQIQQENFKKEAGSYFGSSEKDPKPLFFENPITPLNSCLSQSNPGDEEGINVIEKELSIEVPEVKQSISKKGKINNISITFKEDTQKKNSLFLSFDQSEVHPLIYNDLHASIATQEPSLYETKDTTKLIRQESLPVSIDEIRKKYLGLNK</sequence>
<dbReference type="SMART" id="SM00156">
    <property type="entry name" value="PP2Ac"/>
    <property type="match status" value="1"/>
</dbReference>
<dbReference type="InterPro" id="IPR029052">
    <property type="entry name" value="Metallo-depent_PP-like"/>
</dbReference>
<dbReference type="GO" id="GO:0097720">
    <property type="term" value="P:calcineurin-mediated signaling"/>
    <property type="evidence" value="ECO:0007669"/>
    <property type="project" value="InterPro"/>
</dbReference>
<feature type="domain" description="Serine/threonine specific protein phosphatases" evidence="2">
    <location>
        <begin position="122"/>
        <end position="127"/>
    </location>
</feature>
<dbReference type="GO" id="GO:0033192">
    <property type="term" value="F:calmodulin-dependent protein phosphatase activity"/>
    <property type="evidence" value="ECO:0007669"/>
    <property type="project" value="InterPro"/>
</dbReference>
<dbReference type="VEuPathDB" id="AmoebaDB:EDI_101740"/>
<keyword evidence="4" id="KW-1185">Reference proteome</keyword>